<dbReference type="RefSeq" id="WP_378530105.1">
    <property type="nucleotide sequence ID" value="NZ_JBHSBH010000004.1"/>
</dbReference>
<comment type="similarity">
    <text evidence="1">Belongs to the type-I restriction system S methylase family.</text>
</comment>
<dbReference type="Pfam" id="PF01420">
    <property type="entry name" value="Methylase_S"/>
    <property type="match status" value="1"/>
</dbReference>
<keyword evidence="7" id="KW-0540">Nuclease</keyword>
<evidence type="ECO:0000256" key="3">
    <source>
        <dbReference type="ARBA" id="ARBA00023125"/>
    </source>
</evidence>
<sequence length="473" mass="52583">MTKKLPEGWTIARLSELGQFYGGATPSKAKPEFWAGGDIPWVSPKDMRQEILDTVQDRITHKALESSPVRLIPTNSVAFVVRSGVLEKRFPVGLTVNDVTLNQDMKAIHPNEAVDARWLAWGLRWMEQSILHDCRKAGTTVASIETSRLMSVHLPLPPLAEQRRIISTLETELTRLKSAQALLDKSLIRAGRLVERFTDTELDSFSSEKVTPLKELLREPLRNGHSAPAAREGGIRTLTLTAITKGVFSDTHTKMTSTPPRKASGLWLEPGDIFIQRSNTPDLVGTSAVYQGPSGWAIFPDLLVRVRISDHLDPRFVLAVLKSTRVRAHFKDSAKGLSGSMPKIDQRTIEEVLIPVPDIKTQRDTADRIDEYSRSVTIISKEVEKARERTGHLRRALLTAAFNGKLAPQDPADEPASLLLDRIRDDSAAAPKRKRRNRSTANQTPILVRSDTAAHALHEPRPVHAGEQIALEF</sequence>
<dbReference type="SUPFAM" id="SSF116734">
    <property type="entry name" value="DNA methylase specificity domain"/>
    <property type="match status" value="2"/>
</dbReference>
<dbReference type="GO" id="GO:0016787">
    <property type="term" value="F:hydrolase activity"/>
    <property type="evidence" value="ECO:0007669"/>
    <property type="project" value="UniProtKB-KW"/>
</dbReference>
<comment type="subunit">
    <text evidence="4">The methyltransferase is composed of M and S polypeptides.</text>
</comment>
<protein>
    <submittedName>
        <fullName evidence="7">Restriction endonuclease subunit S</fullName>
        <ecNumber evidence="7">3.1.21.-</ecNumber>
    </submittedName>
</protein>
<name>A0ABV8FGG4_9ACTN</name>
<evidence type="ECO:0000256" key="4">
    <source>
        <dbReference type="ARBA" id="ARBA00038652"/>
    </source>
</evidence>
<accession>A0ABV8FGG4</accession>
<keyword evidence="2" id="KW-0680">Restriction system</keyword>
<dbReference type="InterPro" id="IPR000055">
    <property type="entry name" value="Restrct_endonuc_typeI_TRD"/>
</dbReference>
<keyword evidence="8" id="KW-1185">Reference proteome</keyword>
<feature type="region of interest" description="Disordered" evidence="5">
    <location>
        <begin position="426"/>
        <end position="465"/>
    </location>
</feature>
<evidence type="ECO:0000256" key="5">
    <source>
        <dbReference type="SAM" id="MobiDB-lite"/>
    </source>
</evidence>
<keyword evidence="7" id="KW-0255">Endonuclease</keyword>
<dbReference type="InterPro" id="IPR044946">
    <property type="entry name" value="Restrct_endonuc_typeI_TRD_sf"/>
</dbReference>
<feature type="domain" description="Type I restriction modification DNA specificity" evidence="6">
    <location>
        <begin position="6"/>
        <end position="171"/>
    </location>
</feature>
<dbReference type="Proteomes" id="UP001595847">
    <property type="component" value="Unassembled WGS sequence"/>
</dbReference>
<dbReference type="InterPro" id="IPR051212">
    <property type="entry name" value="Type-I_RE_S_subunit"/>
</dbReference>
<dbReference type="CDD" id="cd17261">
    <property type="entry name" value="RMtype1_S_EcoKI-TRD2-CR2_like"/>
    <property type="match status" value="1"/>
</dbReference>
<evidence type="ECO:0000313" key="8">
    <source>
        <dbReference type="Proteomes" id="UP001595847"/>
    </source>
</evidence>
<gene>
    <name evidence="7" type="ORF">ACFOVU_04690</name>
</gene>
<keyword evidence="7" id="KW-0378">Hydrolase</keyword>
<comment type="caution">
    <text evidence="7">The sequence shown here is derived from an EMBL/GenBank/DDBJ whole genome shotgun (WGS) entry which is preliminary data.</text>
</comment>
<dbReference type="CDD" id="cd17249">
    <property type="entry name" value="RMtype1_S_EcoR124I-TRD2-CR2_like"/>
    <property type="match status" value="1"/>
</dbReference>
<proteinExistence type="inferred from homology"/>
<dbReference type="EC" id="3.1.21.-" evidence="7"/>
<dbReference type="PANTHER" id="PTHR43140:SF1">
    <property type="entry name" value="TYPE I RESTRICTION ENZYME ECOKI SPECIFICITY SUBUNIT"/>
    <property type="match status" value="1"/>
</dbReference>
<evidence type="ECO:0000259" key="6">
    <source>
        <dbReference type="Pfam" id="PF01420"/>
    </source>
</evidence>
<evidence type="ECO:0000256" key="1">
    <source>
        <dbReference type="ARBA" id="ARBA00010923"/>
    </source>
</evidence>
<evidence type="ECO:0000256" key="2">
    <source>
        <dbReference type="ARBA" id="ARBA00022747"/>
    </source>
</evidence>
<reference evidence="8" key="1">
    <citation type="journal article" date="2019" name="Int. J. Syst. Evol. Microbiol.">
        <title>The Global Catalogue of Microorganisms (GCM) 10K type strain sequencing project: providing services to taxonomists for standard genome sequencing and annotation.</title>
        <authorList>
            <consortium name="The Broad Institute Genomics Platform"/>
            <consortium name="The Broad Institute Genome Sequencing Center for Infectious Disease"/>
            <person name="Wu L."/>
            <person name="Ma J."/>
        </authorList>
    </citation>
    <scope>NUCLEOTIDE SEQUENCE [LARGE SCALE GENOMIC DNA]</scope>
    <source>
        <strain evidence="8">TBRC 1826</strain>
    </source>
</reference>
<dbReference type="GO" id="GO:0004519">
    <property type="term" value="F:endonuclease activity"/>
    <property type="evidence" value="ECO:0007669"/>
    <property type="project" value="UniProtKB-KW"/>
</dbReference>
<dbReference type="PANTHER" id="PTHR43140">
    <property type="entry name" value="TYPE-1 RESTRICTION ENZYME ECOKI SPECIFICITY PROTEIN"/>
    <property type="match status" value="1"/>
</dbReference>
<dbReference type="Gene3D" id="3.90.220.20">
    <property type="entry name" value="DNA methylase specificity domains"/>
    <property type="match status" value="2"/>
</dbReference>
<keyword evidence="3" id="KW-0238">DNA-binding</keyword>
<organism evidence="7 8">
    <name type="scientific">Nocardiopsis sediminis</name>
    <dbReference type="NCBI Taxonomy" id="1778267"/>
    <lineage>
        <taxon>Bacteria</taxon>
        <taxon>Bacillati</taxon>
        <taxon>Actinomycetota</taxon>
        <taxon>Actinomycetes</taxon>
        <taxon>Streptosporangiales</taxon>
        <taxon>Nocardiopsidaceae</taxon>
        <taxon>Nocardiopsis</taxon>
    </lineage>
</organism>
<dbReference type="EMBL" id="JBHSBH010000004">
    <property type="protein sequence ID" value="MFC3995197.1"/>
    <property type="molecule type" value="Genomic_DNA"/>
</dbReference>
<evidence type="ECO:0000313" key="7">
    <source>
        <dbReference type="EMBL" id="MFC3995197.1"/>
    </source>
</evidence>